<comment type="caution">
    <text evidence="1">The sequence shown here is derived from an EMBL/GenBank/DDBJ whole genome shotgun (WGS) entry which is preliminary data.</text>
</comment>
<evidence type="ECO:0000313" key="2">
    <source>
        <dbReference type="Proteomes" id="UP000789375"/>
    </source>
</evidence>
<dbReference type="EMBL" id="CAJVPP010025768">
    <property type="protein sequence ID" value="CAG8752373.1"/>
    <property type="molecule type" value="Genomic_DNA"/>
</dbReference>
<gene>
    <name evidence="1" type="ORF">FMOSSE_LOCUS16722</name>
</gene>
<reference evidence="1" key="1">
    <citation type="submission" date="2021-06" db="EMBL/GenBank/DDBJ databases">
        <authorList>
            <person name="Kallberg Y."/>
            <person name="Tangrot J."/>
            <person name="Rosling A."/>
        </authorList>
    </citation>
    <scope>NUCLEOTIDE SEQUENCE</scope>
    <source>
        <strain evidence="1">87-6 pot B 2015</strain>
    </source>
</reference>
<proteinExistence type="predicted"/>
<name>A0A9N9IXJ8_FUNMO</name>
<feature type="non-terminal residue" evidence="1">
    <location>
        <position position="1"/>
    </location>
</feature>
<dbReference type="AlphaFoldDB" id="A0A9N9IXJ8"/>
<protein>
    <submittedName>
        <fullName evidence="1">15998_t:CDS:1</fullName>
    </submittedName>
</protein>
<dbReference type="Proteomes" id="UP000789375">
    <property type="component" value="Unassembled WGS sequence"/>
</dbReference>
<feature type="non-terminal residue" evidence="1">
    <location>
        <position position="58"/>
    </location>
</feature>
<accession>A0A9N9IXJ8</accession>
<sequence>TNSILLSNTEETHPIEYPQESNFSCDNLQVATNDSFAEFDNFHDFPVENTTSQDLNYS</sequence>
<keyword evidence="2" id="KW-1185">Reference proteome</keyword>
<evidence type="ECO:0000313" key="1">
    <source>
        <dbReference type="EMBL" id="CAG8752373.1"/>
    </source>
</evidence>
<organism evidence="1 2">
    <name type="scientific">Funneliformis mosseae</name>
    <name type="common">Endomycorrhizal fungus</name>
    <name type="synonym">Glomus mosseae</name>
    <dbReference type="NCBI Taxonomy" id="27381"/>
    <lineage>
        <taxon>Eukaryota</taxon>
        <taxon>Fungi</taxon>
        <taxon>Fungi incertae sedis</taxon>
        <taxon>Mucoromycota</taxon>
        <taxon>Glomeromycotina</taxon>
        <taxon>Glomeromycetes</taxon>
        <taxon>Glomerales</taxon>
        <taxon>Glomeraceae</taxon>
        <taxon>Funneliformis</taxon>
    </lineage>
</organism>